<evidence type="ECO:0000313" key="2">
    <source>
        <dbReference type="EMBL" id="MCL9769033.1"/>
    </source>
</evidence>
<dbReference type="RefSeq" id="WP_250579590.1">
    <property type="nucleotide sequence ID" value="NZ_JAMLJN010000001.1"/>
</dbReference>
<organism evidence="2 3">
    <name type="scientific">Flavobacterium fragile</name>
    <dbReference type="NCBI Taxonomy" id="2949085"/>
    <lineage>
        <taxon>Bacteria</taxon>
        <taxon>Pseudomonadati</taxon>
        <taxon>Bacteroidota</taxon>
        <taxon>Flavobacteriia</taxon>
        <taxon>Flavobacteriales</taxon>
        <taxon>Flavobacteriaceae</taxon>
        <taxon>Flavobacterium</taxon>
    </lineage>
</organism>
<dbReference type="EMBL" id="JAMLJN010000001">
    <property type="protein sequence ID" value="MCL9769033.1"/>
    <property type="molecule type" value="Genomic_DNA"/>
</dbReference>
<accession>A0ABT0TDK0</accession>
<gene>
    <name evidence="2" type="ORF">NAT47_01240</name>
</gene>
<keyword evidence="3" id="KW-1185">Reference proteome</keyword>
<keyword evidence="1" id="KW-0812">Transmembrane</keyword>
<reference evidence="2 3" key="1">
    <citation type="submission" date="2022-05" db="EMBL/GenBank/DDBJ databases">
        <title>Flavobacterium sp., isolated from activated sludge.</title>
        <authorList>
            <person name="Ran Q."/>
        </authorList>
    </citation>
    <scope>NUCLEOTIDE SEQUENCE [LARGE SCALE GENOMIC DNA]</scope>
    <source>
        <strain evidence="2 3">HXWNR69</strain>
    </source>
</reference>
<keyword evidence="1" id="KW-1133">Transmembrane helix</keyword>
<feature type="transmembrane region" description="Helical" evidence="1">
    <location>
        <begin position="75"/>
        <end position="93"/>
    </location>
</feature>
<dbReference type="Proteomes" id="UP001203342">
    <property type="component" value="Unassembled WGS sequence"/>
</dbReference>
<name>A0ABT0TDK0_9FLAO</name>
<protein>
    <submittedName>
        <fullName evidence="2">Uncharacterized protein</fullName>
    </submittedName>
</protein>
<proteinExistence type="predicted"/>
<evidence type="ECO:0000313" key="3">
    <source>
        <dbReference type="Proteomes" id="UP001203342"/>
    </source>
</evidence>
<evidence type="ECO:0000256" key="1">
    <source>
        <dbReference type="SAM" id="Phobius"/>
    </source>
</evidence>
<keyword evidence="1" id="KW-0472">Membrane</keyword>
<feature type="transmembrane region" description="Helical" evidence="1">
    <location>
        <begin position="51"/>
        <end position="69"/>
    </location>
</feature>
<comment type="caution">
    <text evidence="2">The sequence shown here is derived from an EMBL/GenBank/DDBJ whole genome shotgun (WGS) entry which is preliminary data.</text>
</comment>
<sequence>MDFTYKTYQIYEKLSKNNNFDSSYLRFNTFINEYDVLEFCSLKISRQVKKSYINIMIWQNLIILSIYLIKFEWNVVFFHFLLYAFSFLFLEQYNYHVEFKRRNEIHSIKIHSEDVDLFLNLEKGFNFHKFTTDLEPNEIITKRDFRSQ</sequence>